<feature type="region of interest" description="Disordered" evidence="1">
    <location>
        <begin position="1"/>
        <end position="42"/>
    </location>
</feature>
<gene>
    <name evidence="2" type="ORF">PUN28_005946</name>
</gene>
<dbReference type="EMBL" id="JADYXP020000005">
    <property type="protein sequence ID" value="KAL0123777.1"/>
    <property type="molecule type" value="Genomic_DNA"/>
</dbReference>
<dbReference type="Proteomes" id="UP001430953">
    <property type="component" value="Unassembled WGS sequence"/>
</dbReference>
<keyword evidence="3" id="KW-1185">Reference proteome</keyword>
<evidence type="ECO:0000313" key="2">
    <source>
        <dbReference type="EMBL" id="KAL0123777.1"/>
    </source>
</evidence>
<evidence type="ECO:0000313" key="3">
    <source>
        <dbReference type="Proteomes" id="UP001430953"/>
    </source>
</evidence>
<reference evidence="2 3" key="1">
    <citation type="submission" date="2023-03" db="EMBL/GenBank/DDBJ databases">
        <title>High recombination rates correlate with genetic variation in Cardiocondyla obscurior ants.</title>
        <authorList>
            <person name="Errbii M."/>
        </authorList>
    </citation>
    <scope>NUCLEOTIDE SEQUENCE [LARGE SCALE GENOMIC DNA]</scope>
    <source>
        <strain evidence="2">Alpha-2009</strain>
        <tissue evidence="2">Whole body</tissue>
    </source>
</reference>
<protein>
    <submittedName>
        <fullName evidence="2">Uncharacterized protein</fullName>
    </submittedName>
</protein>
<organism evidence="2 3">
    <name type="scientific">Cardiocondyla obscurior</name>
    <dbReference type="NCBI Taxonomy" id="286306"/>
    <lineage>
        <taxon>Eukaryota</taxon>
        <taxon>Metazoa</taxon>
        <taxon>Ecdysozoa</taxon>
        <taxon>Arthropoda</taxon>
        <taxon>Hexapoda</taxon>
        <taxon>Insecta</taxon>
        <taxon>Pterygota</taxon>
        <taxon>Neoptera</taxon>
        <taxon>Endopterygota</taxon>
        <taxon>Hymenoptera</taxon>
        <taxon>Apocrita</taxon>
        <taxon>Aculeata</taxon>
        <taxon>Formicoidea</taxon>
        <taxon>Formicidae</taxon>
        <taxon>Myrmicinae</taxon>
        <taxon>Cardiocondyla</taxon>
    </lineage>
</organism>
<dbReference type="AlphaFoldDB" id="A0AAW2GBW6"/>
<comment type="caution">
    <text evidence="2">The sequence shown here is derived from an EMBL/GenBank/DDBJ whole genome shotgun (WGS) entry which is preliminary data.</text>
</comment>
<accession>A0AAW2GBW6</accession>
<feature type="compositionally biased region" description="Acidic residues" evidence="1">
    <location>
        <begin position="20"/>
        <end position="33"/>
    </location>
</feature>
<evidence type="ECO:0000256" key="1">
    <source>
        <dbReference type="SAM" id="MobiDB-lite"/>
    </source>
</evidence>
<proteinExistence type="predicted"/>
<name>A0AAW2GBW6_9HYME</name>
<sequence length="119" mass="13145">MFSRPARTRGGGKSARVFRDDDDDGDDDDDDSDVGLPARIGEPTAREGMNFYSSCHRIAFCPFPSFSKVEMQISGDRRSRGLPALGTLSKYAGLPTEEVDCEFSSSFYMQIRYHAGSDS</sequence>